<dbReference type="Pfam" id="PF07887">
    <property type="entry name" value="Calmodulin_bind"/>
    <property type="match status" value="1"/>
</dbReference>
<evidence type="ECO:0000313" key="5">
    <source>
        <dbReference type="EMBL" id="RZB49323.1"/>
    </source>
</evidence>
<dbReference type="AlphaFoldDB" id="A0A445FKI9"/>
<dbReference type="GO" id="GO:0080142">
    <property type="term" value="P:regulation of salicylic acid biosynthetic process"/>
    <property type="evidence" value="ECO:0007669"/>
    <property type="project" value="TreeGrafter"/>
</dbReference>
<evidence type="ECO:0000259" key="2">
    <source>
        <dbReference type="Pfam" id="PF07887"/>
    </source>
</evidence>
<dbReference type="EMBL" id="QZWG01000019">
    <property type="protein sequence ID" value="RZB49322.1"/>
    <property type="molecule type" value="Genomic_DNA"/>
</dbReference>
<evidence type="ECO:0000259" key="3">
    <source>
        <dbReference type="Pfam" id="PF20451"/>
    </source>
</evidence>
<dbReference type="InterPro" id="IPR012416">
    <property type="entry name" value="CBP60"/>
</dbReference>
<dbReference type="GO" id="GO:0043565">
    <property type="term" value="F:sequence-specific DNA binding"/>
    <property type="evidence" value="ECO:0007669"/>
    <property type="project" value="TreeGrafter"/>
</dbReference>
<evidence type="ECO:0000313" key="4">
    <source>
        <dbReference type="EMBL" id="RZB49322.1"/>
    </source>
</evidence>
<proteinExistence type="predicted"/>
<gene>
    <name evidence="5" type="ORF">D0Y65_052328</name>
</gene>
<reference evidence="5 6" key="1">
    <citation type="submission" date="2018-09" db="EMBL/GenBank/DDBJ databases">
        <title>A high-quality reference genome of wild soybean provides a powerful tool to mine soybean genomes.</title>
        <authorList>
            <person name="Xie M."/>
            <person name="Chung C.Y.L."/>
            <person name="Li M.-W."/>
            <person name="Wong F.-L."/>
            <person name="Chan T.-F."/>
            <person name="Lam H.-M."/>
        </authorList>
    </citation>
    <scope>NUCLEOTIDE SEQUENCE [LARGE SCALE GENOMIC DNA]</scope>
    <source>
        <strain evidence="6">cv. W05</strain>
        <tissue evidence="5">Hypocotyl of etiolated seedlings</tissue>
    </source>
</reference>
<dbReference type="GO" id="GO:0005634">
    <property type="term" value="C:nucleus"/>
    <property type="evidence" value="ECO:0007669"/>
    <property type="project" value="TreeGrafter"/>
</dbReference>
<dbReference type="InterPro" id="IPR046831">
    <property type="entry name" value="Calmodulin_bind_N"/>
</dbReference>
<feature type="region of interest" description="Disordered" evidence="1">
    <location>
        <begin position="430"/>
        <end position="450"/>
    </location>
</feature>
<sequence length="450" mass="50790">MESKRQSQQEGDERGVQILVHGSKRRREDSQQSDTFRIVRSLRSLVHLKNDIVPCLENLVQRLVREELECQLTRTINNQIGISGTKPYHLVFKNELPATIYTNSKIQAKGNTPLEVALFDIESQSTVTEGSLSSIKIEICVLNGEFGSNGLEDWSSDQFNSKILPPRDNKGQLLKGDTIITLENGVGYITNPEITDNSSWIRTRRFRLGAKVAQSNLKDAINIREGISKPFIVKDARGEKKHDTPSLNDETWRLKHISKSGEVCQRLSKHGINTVEDLLKEHETNPSSLPEKFGKISKKKLEQIIKHAQKAKHDKTCVAEATFEGQNYHSGKNILISDEREHYKNLKDPVPIETVTHELVKALTPVTAQYSAPYQDVQQLDFPIEEISRLMDSLNWSVEGQFVDGNIWPVAIDDQNLSCSMIPPEAECSNRSSFPNSAMYKSDKGKSKMV</sequence>
<protein>
    <submittedName>
        <fullName evidence="4">Calmodulin-binding protein 60 B isoform A</fullName>
    </submittedName>
    <submittedName>
        <fullName evidence="5">Calmodulin-binding protein 60 B isoform B</fullName>
    </submittedName>
</protein>
<dbReference type="GO" id="GO:0003700">
    <property type="term" value="F:DNA-binding transcription factor activity"/>
    <property type="evidence" value="ECO:0007669"/>
    <property type="project" value="TreeGrafter"/>
</dbReference>
<accession>A0A445FKI9</accession>
<feature type="compositionally biased region" description="Basic and acidic residues" evidence="1">
    <location>
        <begin position="1"/>
        <end position="15"/>
    </location>
</feature>
<comment type="caution">
    <text evidence="5">The sequence shown here is derived from an EMBL/GenBank/DDBJ whole genome shotgun (WGS) entry which is preliminary data.</text>
</comment>
<name>A0A445FKI9_GLYSO</name>
<feature type="compositionally biased region" description="Basic and acidic residues" evidence="1">
    <location>
        <begin position="441"/>
        <end position="450"/>
    </location>
</feature>
<keyword evidence="6" id="KW-1185">Reference proteome</keyword>
<dbReference type="PANTHER" id="PTHR31713">
    <property type="entry name" value="OS02G0177800 PROTEIN"/>
    <property type="match status" value="1"/>
</dbReference>
<dbReference type="EMBL" id="QZWG01000019">
    <property type="protein sequence ID" value="RZB49323.1"/>
    <property type="molecule type" value="Genomic_DNA"/>
</dbReference>
<dbReference type="Gramene" id="XM_028361311.1">
    <property type="protein sequence ID" value="XP_028217112.1"/>
    <property type="gene ID" value="LOC114399182"/>
</dbReference>
<dbReference type="InterPro" id="IPR046830">
    <property type="entry name" value="Calmod_bind_M"/>
</dbReference>
<evidence type="ECO:0000256" key="1">
    <source>
        <dbReference type="SAM" id="MobiDB-lite"/>
    </source>
</evidence>
<feature type="domain" description="Calmodulin binding protein-like N-terminal" evidence="2">
    <location>
        <begin position="89"/>
        <end position="235"/>
    </location>
</feature>
<dbReference type="PANTHER" id="PTHR31713:SF92">
    <property type="entry name" value="CALMODULIN-BINDING PROTEIN"/>
    <property type="match status" value="1"/>
</dbReference>
<organism evidence="5 6">
    <name type="scientific">Glycine soja</name>
    <name type="common">Wild soybean</name>
    <dbReference type="NCBI Taxonomy" id="3848"/>
    <lineage>
        <taxon>Eukaryota</taxon>
        <taxon>Viridiplantae</taxon>
        <taxon>Streptophyta</taxon>
        <taxon>Embryophyta</taxon>
        <taxon>Tracheophyta</taxon>
        <taxon>Spermatophyta</taxon>
        <taxon>Magnoliopsida</taxon>
        <taxon>eudicotyledons</taxon>
        <taxon>Gunneridae</taxon>
        <taxon>Pentapetalae</taxon>
        <taxon>rosids</taxon>
        <taxon>fabids</taxon>
        <taxon>Fabales</taxon>
        <taxon>Fabaceae</taxon>
        <taxon>Papilionoideae</taxon>
        <taxon>50 kb inversion clade</taxon>
        <taxon>NPAAA clade</taxon>
        <taxon>indigoferoid/millettioid clade</taxon>
        <taxon>Phaseoleae</taxon>
        <taxon>Glycine</taxon>
        <taxon>Glycine subgen. Soja</taxon>
    </lineage>
</organism>
<feature type="region of interest" description="Disordered" evidence="1">
    <location>
        <begin position="1"/>
        <end position="33"/>
    </location>
</feature>
<evidence type="ECO:0000313" key="6">
    <source>
        <dbReference type="Proteomes" id="UP000289340"/>
    </source>
</evidence>
<dbReference type="Pfam" id="PF20451">
    <property type="entry name" value="Calmod_bind_M"/>
    <property type="match status" value="1"/>
</dbReference>
<dbReference type="Proteomes" id="UP000289340">
    <property type="component" value="Chromosome 19"/>
</dbReference>
<dbReference type="SMR" id="A0A445FKI9"/>
<dbReference type="GO" id="GO:0005516">
    <property type="term" value="F:calmodulin binding"/>
    <property type="evidence" value="ECO:0007669"/>
    <property type="project" value="InterPro"/>
</dbReference>
<dbReference type="Gramene" id="XM_028361312.1">
    <property type="protein sequence ID" value="XP_028217113.1"/>
    <property type="gene ID" value="LOC114399182"/>
</dbReference>
<feature type="domain" description="Calmodulin binding protein central" evidence="3">
    <location>
        <begin position="247"/>
        <end position="310"/>
    </location>
</feature>